<gene>
    <name evidence="1" type="ORF">MM415B01452_0003</name>
</gene>
<dbReference type="AlphaFoldDB" id="A0A6M3IMA3"/>
<proteinExistence type="predicted"/>
<evidence type="ECO:0000313" key="1">
    <source>
        <dbReference type="EMBL" id="QJA58415.1"/>
    </source>
</evidence>
<protein>
    <submittedName>
        <fullName evidence="1">Uncharacterized protein</fullName>
    </submittedName>
</protein>
<reference evidence="1" key="1">
    <citation type="submission" date="2020-03" db="EMBL/GenBank/DDBJ databases">
        <title>The deep terrestrial virosphere.</title>
        <authorList>
            <person name="Holmfeldt K."/>
            <person name="Nilsson E."/>
            <person name="Simone D."/>
            <person name="Lopez-Fernandez M."/>
            <person name="Wu X."/>
            <person name="de Brujin I."/>
            <person name="Lundin D."/>
            <person name="Andersson A."/>
            <person name="Bertilsson S."/>
            <person name="Dopson M."/>
        </authorList>
    </citation>
    <scope>NUCLEOTIDE SEQUENCE</scope>
    <source>
        <strain evidence="1">MM415B01452</strain>
    </source>
</reference>
<name>A0A6M3IMA3_9ZZZZ</name>
<sequence>MAVVNESITLNRREGNKGVIIFKWTPLTSTNTTGNPIEVPEYTDKTVQVYGTFDSGTVTIQGSNDVEGSPTYFTLNDPSSAALTFTSARGEAILENPRIIQPVLSGAGGTASITVIITCAK</sequence>
<dbReference type="EMBL" id="MT141323">
    <property type="protein sequence ID" value="QJA58415.1"/>
    <property type="molecule type" value="Genomic_DNA"/>
</dbReference>
<organism evidence="1">
    <name type="scientific">viral metagenome</name>
    <dbReference type="NCBI Taxonomy" id="1070528"/>
    <lineage>
        <taxon>unclassified sequences</taxon>
        <taxon>metagenomes</taxon>
        <taxon>organismal metagenomes</taxon>
    </lineage>
</organism>
<accession>A0A6M3IMA3</accession>